<dbReference type="RefSeq" id="WP_181069801.1">
    <property type="nucleotide sequence ID" value="NZ_JAAMRF010000002.1"/>
</dbReference>
<comment type="caution">
    <text evidence="2">The sequence shown here is derived from an EMBL/GenBank/DDBJ whole genome shotgun (WGS) entry which is preliminary data.</text>
</comment>
<keyword evidence="1" id="KW-0732">Signal</keyword>
<name>A0ABR5YY50_9GAMM</name>
<accession>A0ABR5YY50</accession>
<gene>
    <name evidence="2" type="ORF">G7026_05855</name>
</gene>
<dbReference type="EMBL" id="JAAMRF010000002">
    <property type="protein sequence ID" value="MBA1272872.1"/>
    <property type="molecule type" value="Genomic_DNA"/>
</dbReference>
<feature type="chain" id="PRO_5047208951" evidence="1">
    <location>
        <begin position="22"/>
        <end position="236"/>
    </location>
</feature>
<dbReference type="Proteomes" id="UP000786387">
    <property type="component" value="Unassembled WGS sequence"/>
</dbReference>
<evidence type="ECO:0000313" key="3">
    <source>
        <dbReference type="Proteomes" id="UP000786387"/>
    </source>
</evidence>
<reference evidence="2 3" key="1">
    <citation type="submission" date="2020-02" db="EMBL/GenBank/DDBJ databases">
        <title>Synteny-based analysis reveals conserved mechanism for high triclosan tolerance in Pseudomonas, as well as instances of horizontal transfer.</title>
        <authorList>
            <person name="Mcfarland A.G."/>
            <person name="Bertucci H.K."/>
            <person name="Litmann E."/>
            <person name="Shen J."/>
            <person name="Huttenhower C."/>
            <person name="Hartmann E.M."/>
        </authorList>
    </citation>
    <scope>NUCLEOTIDE SEQUENCE [LARGE SCALE GENOMIC DNA]</scope>
    <source>
        <strain evidence="2 3">115A1</strain>
    </source>
</reference>
<keyword evidence="3" id="KW-1185">Reference proteome</keyword>
<evidence type="ECO:0000256" key="1">
    <source>
        <dbReference type="SAM" id="SignalP"/>
    </source>
</evidence>
<protein>
    <submittedName>
        <fullName evidence="2">Transporter substrate-binding domain-containing protein</fullName>
    </submittedName>
</protein>
<evidence type="ECO:0000313" key="2">
    <source>
        <dbReference type="EMBL" id="MBA1272872.1"/>
    </source>
</evidence>
<sequence length="236" mass="25569">MAARLLAGLMLACLAAPVSLAAPALQVALAGDHRALRASTQDVVPGSFEQELAERLAASLQRPVAVGDSAAADLIIGPQEQGAIFYQSEMAALTAAQGGIERWDQLREKPFCVTQGSPYGPQVVERFGGRMREYPSAAHALIGLKLGECQAVVDDNRLLADIAPLPEWQRYNRLLPAFAEVVVTLRAATNEAALQTQVGERLETWRRDGSLDQLIQHWIDEVAFQAYVLADTLDCH</sequence>
<dbReference type="SUPFAM" id="SSF53850">
    <property type="entry name" value="Periplasmic binding protein-like II"/>
    <property type="match status" value="1"/>
</dbReference>
<feature type="signal peptide" evidence="1">
    <location>
        <begin position="1"/>
        <end position="21"/>
    </location>
</feature>
<organism evidence="2 3">
    <name type="scientific">Stutzerimonas azotifigens</name>
    <dbReference type="NCBI Taxonomy" id="291995"/>
    <lineage>
        <taxon>Bacteria</taxon>
        <taxon>Pseudomonadati</taxon>
        <taxon>Pseudomonadota</taxon>
        <taxon>Gammaproteobacteria</taxon>
        <taxon>Pseudomonadales</taxon>
        <taxon>Pseudomonadaceae</taxon>
        <taxon>Stutzerimonas</taxon>
    </lineage>
</organism>
<dbReference type="Gene3D" id="3.40.190.10">
    <property type="entry name" value="Periplasmic binding protein-like II"/>
    <property type="match status" value="2"/>
</dbReference>
<proteinExistence type="predicted"/>